<evidence type="ECO:0000313" key="2">
    <source>
        <dbReference type="Proteomes" id="UP001152795"/>
    </source>
</evidence>
<comment type="caution">
    <text evidence="1">The sequence shown here is derived from an EMBL/GenBank/DDBJ whole genome shotgun (WGS) entry which is preliminary data.</text>
</comment>
<dbReference type="AlphaFoldDB" id="A0A7D9EIB2"/>
<proteinExistence type="predicted"/>
<keyword evidence="2" id="KW-1185">Reference proteome</keyword>
<evidence type="ECO:0000313" key="1">
    <source>
        <dbReference type="EMBL" id="CAB4011123.1"/>
    </source>
</evidence>
<dbReference type="Pfam" id="PF00566">
    <property type="entry name" value="RabGAP-TBC"/>
    <property type="match status" value="1"/>
</dbReference>
<protein>
    <submittedName>
        <fullName evidence="1">Uncharacterized protein</fullName>
    </submittedName>
</protein>
<name>A0A7D9EIB2_PARCT</name>
<gene>
    <name evidence="1" type="ORF">PACLA_8A023271</name>
</gene>
<dbReference type="OrthoDB" id="10065050at2759"/>
<reference evidence="1" key="1">
    <citation type="submission" date="2020-04" db="EMBL/GenBank/DDBJ databases">
        <authorList>
            <person name="Alioto T."/>
            <person name="Alioto T."/>
            <person name="Gomez Garrido J."/>
        </authorList>
    </citation>
    <scope>NUCLEOTIDE SEQUENCE</scope>
    <source>
        <strain evidence="1">A484AB</strain>
    </source>
</reference>
<accession>A0A7D9EIB2</accession>
<dbReference type="InterPro" id="IPR000195">
    <property type="entry name" value="Rab-GAP-TBC_dom"/>
</dbReference>
<dbReference type="Proteomes" id="UP001152795">
    <property type="component" value="Unassembled WGS sequence"/>
</dbReference>
<sequence>MHFMDKEDCFACIDSIFSSRKYNVDKSATDYCITAKTFQDALKKWKKPVYTWLKSLLTTDGKITWKKRIFCIDWLQWVFKYLDFWTVIHVIDNFLLDGDKVFYRIGLILFEQVYNVQKNKEKPNIDEFETIFGEVISKWSKQSSHLINKSLKIPGVSRRIISELRQKNVILEESGMIILPNIEQETFYSGLVEGSDLLSQAQV</sequence>
<organism evidence="1 2">
    <name type="scientific">Paramuricea clavata</name>
    <name type="common">Red gorgonian</name>
    <name type="synonym">Violescent sea-whip</name>
    <dbReference type="NCBI Taxonomy" id="317549"/>
    <lineage>
        <taxon>Eukaryota</taxon>
        <taxon>Metazoa</taxon>
        <taxon>Cnidaria</taxon>
        <taxon>Anthozoa</taxon>
        <taxon>Octocorallia</taxon>
        <taxon>Malacalcyonacea</taxon>
        <taxon>Plexauridae</taxon>
        <taxon>Paramuricea</taxon>
    </lineage>
</organism>
<dbReference type="Gene3D" id="1.10.472.80">
    <property type="entry name" value="Ypt/Rab-GAP domain of gyp1p, domain 3"/>
    <property type="match status" value="1"/>
</dbReference>
<dbReference type="EMBL" id="CACRXK020007033">
    <property type="protein sequence ID" value="CAB4011123.1"/>
    <property type="molecule type" value="Genomic_DNA"/>
</dbReference>